<comment type="caution">
    <text evidence="2">The sequence shown here is derived from an EMBL/GenBank/DDBJ whole genome shotgun (WGS) entry which is preliminary data.</text>
</comment>
<protein>
    <submittedName>
        <fullName evidence="2">Uncharacterized protein</fullName>
    </submittedName>
</protein>
<evidence type="ECO:0000313" key="3">
    <source>
        <dbReference type="EMBL" id="GJT37198.1"/>
    </source>
</evidence>
<dbReference type="EMBL" id="BQNB010011795">
    <property type="protein sequence ID" value="GJS95254.1"/>
    <property type="molecule type" value="Genomic_DNA"/>
</dbReference>
<name>A0ABQ4ZY59_9ASTR</name>
<sequence length="161" mass="18473">MGRDGEGGRRKMEREQGGGEERGDRRGGEKDEKFGRNKEERGGERRKRRGKRKGVNRRKGGMGGVAEVENVPEKEEESMRETRGAGEETRCGSREGERERGGGRAVRRDRRRRESDKEEKEGCKRRYRERVVTDGGIEEQRAEEKIGDRGQKEEGECGHQI</sequence>
<feature type="compositionally biased region" description="Basic residues" evidence="1">
    <location>
        <begin position="44"/>
        <end position="60"/>
    </location>
</feature>
<feature type="compositionally biased region" description="Basic and acidic residues" evidence="1">
    <location>
        <begin position="112"/>
        <end position="161"/>
    </location>
</feature>
<feature type="region of interest" description="Disordered" evidence="1">
    <location>
        <begin position="1"/>
        <end position="161"/>
    </location>
</feature>
<evidence type="ECO:0000313" key="2">
    <source>
        <dbReference type="EMBL" id="GJS95254.1"/>
    </source>
</evidence>
<accession>A0ABQ4ZY59</accession>
<reference evidence="2" key="1">
    <citation type="journal article" date="2022" name="Int. J. Mol. Sci.">
        <title>Draft Genome of Tanacetum Coccineum: Genomic Comparison of Closely Related Tanacetum-Family Plants.</title>
        <authorList>
            <person name="Yamashiro T."/>
            <person name="Shiraishi A."/>
            <person name="Nakayama K."/>
            <person name="Satake H."/>
        </authorList>
    </citation>
    <scope>NUCLEOTIDE SEQUENCE</scope>
</reference>
<organism evidence="2 4">
    <name type="scientific">Tanacetum coccineum</name>
    <dbReference type="NCBI Taxonomy" id="301880"/>
    <lineage>
        <taxon>Eukaryota</taxon>
        <taxon>Viridiplantae</taxon>
        <taxon>Streptophyta</taxon>
        <taxon>Embryophyta</taxon>
        <taxon>Tracheophyta</taxon>
        <taxon>Spermatophyta</taxon>
        <taxon>Magnoliopsida</taxon>
        <taxon>eudicotyledons</taxon>
        <taxon>Gunneridae</taxon>
        <taxon>Pentapetalae</taxon>
        <taxon>asterids</taxon>
        <taxon>campanulids</taxon>
        <taxon>Asterales</taxon>
        <taxon>Asteraceae</taxon>
        <taxon>Asteroideae</taxon>
        <taxon>Anthemideae</taxon>
        <taxon>Anthemidinae</taxon>
        <taxon>Tanacetum</taxon>
    </lineage>
</organism>
<keyword evidence="4" id="KW-1185">Reference proteome</keyword>
<gene>
    <name evidence="2" type="ORF">Tco_0802222</name>
    <name evidence="3" type="ORF">Tco_0937063</name>
</gene>
<proteinExistence type="predicted"/>
<evidence type="ECO:0000313" key="4">
    <source>
        <dbReference type="Proteomes" id="UP001151760"/>
    </source>
</evidence>
<feature type="compositionally biased region" description="Basic and acidic residues" evidence="1">
    <location>
        <begin position="71"/>
        <end position="102"/>
    </location>
</feature>
<evidence type="ECO:0000256" key="1">
    <source>
        <dbReference type="SAM" id="MobiDB-lite"/>
    </source>
</evidence>
<reference evidence="2" key="2">
    <citation type="submission" date="2022-01" db="EMBL/GenBank/DDBJ databases">
        <authorList>
            <person name="Yamashiro T."/>
            <person name="Shiraishi A."/>
            <person name="Satake H."/>
            <person name="Nakayama K."/>
        </authorList>
    </citation>
    <scope>NUCLEOTIDE SEQUENCE</scope>
</reference>
<dbReference type="EMBL" id="BQNB010015204">
    <property type="protein sequence ID" value="GJT37198.1"/>
    <property type="molecule type" value="Genomic_DNA"/>
</dbReference>
<feature type="compositionally biased region" description="Basic and acidic residues" evidence="1">
    <location>
        <begin position="1"/>
        <end position="43"/>
    </location>
</feature>
<dbReference type="Proteomes" id="UP001151760">
    <property type="component" value="Unassembled WGS sequence"/>
</dbReference>